<organism evidence="2 4">
    <name type="scientific">Kurthia zopfii</name>
    <dbReference type="NCBI Taxonomy" id="1650"/>
    <lineage>
        <taxon>Bacteria</taxon>
        <taxon>Bacillati</taxon>
        <taxon>Bacillota</taxon>
        <taxon>Bacilli</taxon>
        <taxon>Bacillales</taxon>
        <taxon>Caryophanaceae</taxon>
        <taxon>Kurthia</taxon>
    </lineage>
</organism>
<dbReference type="CDD" id="cd07067">
    <property type="entry name" value="HP_PGM_like"/>
    <property type="match status" value="1"/>
</dbReference>
<evidence type="ECO:0000313" key="5">
    <source>
        <dbReference type="Proteomes" id="UP000294641"/>
    </source>
</evidence>
<protein>
    <submittedName>
        <fullName evidence="3">2,3-bisphosphoglycerate-dependent phosphoglycerate mutase</fullName>
    </submittedName>
    <submittedName>
        <fullName evidence="2">Bifunctional RNase H/acid phosphatase</fullName>
    </submittedName>
</protein>
<dbReference type="GO" id="GO:0043456">
    <property type="term" value="P:regulation of pentose-phosphate shunt"/>
    <property type="evidence" value="ECO:0007669"/>
    <property type="project" value="TreeGrafter"/>
</dbReference>
<dbReference type="AlphaFoldDB" id="A0A8B4QEB0"/>
<evidence type="ECO:0000313" key="3">
    <source>
        <dbReference type="EMBL" id="TDR31351.1"/>
    </source>
</evidence>
<dbReference type="Gene3D" id="3.40.50.1240">
    <property type="entry name" value="Phosphoglycerate mutase-like"/>
    <property type="match status" value="1"/>
</dbReference>
<sequence length="184" mass="21487">MKNIYIVRHCKADGQQADANLTAVGQEQTKQLIEFFENRQIDAIYSSTYKRAYLSVEPLAKKRGLSIIQDERLTERVFSTIQMDDWMTWFKKGFENPDLVFEGGESGRDAKKRIVQVIEEIIKSDAENIIVASHGNLISMFLQTINEDFDFDDYWRISNPDVFLVTDSEEDQLSYERIWVEKNN</sequence>
<gene>
    <name evidence="3" type="ORF">DFR61_1774</name>
    <name evidence="2" type="ORF">NCTC10597_02799</name>
</gene>
<keyword evidence="1" id="KW-0378">Hydrolase</keyword>
<dbReference type="PANTHER" id="PTHR46517:SF1">
    <property type="entry name" value="FRUCTOSE-2,6-BISPHOSPHATASE TIGAR"/>
    <property type="match status" value="1"/>
</dbReference>
<evidence type="ECO:0000313" key="2">
    <source>
        <dbReference type="EMBL" id="STX11005.1"/>
    </source>
</evidence>
<reference evidence="3 5" key="2">
    <citation type="submission" date="2019-03" db="EMBL/GenBank/DDBJ databases">
        <title>Genomic Encyclopedia of Type Strains, Phase IV (KMG-IV): sequencing the most valuable type-strain genomes for metagenomic binning, comparative biology and taxonomic classification.</title>
        <authorList>
            <person name="Goeker M."/>
        </authorList>
    </citation>
    <scope>NUCLEOTIDE SEQUENCE [LARGE SCALE GENOMIC DNA]</scope>
    <source>
        <strain evidence="3 5">DSM 20580</strain>
    </source>
</reference>
<comment type="caution">
    <text evidence="2">The sequence shown here is derived from an EMBL/GenBank/DDBJ whole genome shotgun (WGS) entry which is preliminary data.</text>
</comment>
<proteinExistence type="predicted"/>
<keyword evidence="5" id="KW-1185">Reference proteome</keyword>
<evidence type="ECO:0000256" key="1">
    <source>
        <dbReference type="ARBA" id="ARBA00022801"/>
    </source>
</evidence>
<dbReference type="InterPro" id="IPR029033">
    <property type="entry name" value="His_PPase_superfam"/>
</dbReference>
<dbReference type="Proteomes" id="UP000294641">
    <property type="component" value="Unassembled WGS sequence"/>
</dbReference>
<dbReference type="Proteomes" id="UP000254330">
    <property type="component" value="Unassembled WGS sequence"/>
</dbReference>
<evidence type="ECO:0000313" key="4">
    <source>
        <dbReference type="Proteomes" id="UP000254330"/>
    </source>
</evidence>
<dbReference type="PANTHER" id="PTHR46517">
    <property type="entry name" value="FRUCTOSE-2,6-BISPHOSPHATASE TIGAR"/>
    <property type="match status" value="1"/>
</dbReference>
<dbReference type="InterPro" id="IPR013078">
    <property type="entry name" value="His_Pase_superF_clade-1"/>
</dbReference>
<dbReference type="GO" id="GO:0045820">
    <property type="term" value="P:negative regulation of glycolytic process"/>
    <property type="evidence" value="ECO:0007669"/>
    <property type="project" value="TreeGrafter"/>
</dbReference>
<dbReference type="GO" id="GO:0005829">
    <property type="term" value="C:cytosol"/>
    <property type="evidence" value="ECO:0007669"/>
    <property type="project" value="TreeGrafter"/>
</dbReference>
<dbReference type="SUPFAM" id="SSF53254">
    <property type="entry name" value="Phosphoglycerate mutase-like"/>
    <property type="match status" value="1"/>
</dbReference>
<dbReference type="InterPro" id="IPR051695">
    <property type="entry name" value="Phosphoglycerate_Mutase"/>
</dbReference>
<reference evidence="2 4" key="1">
    <citation type="submission" date="2018-06" db="EMBL/GenBank/DDBJ databases">
        <authorList>
            <consortium name="Pathogen Informatics"/>
            <person name="Doyle S."/>
        </authorList>
    </citation>
    <scope>NUCLEOTIDE SEQUENCE [LARGE SCALE GENOMIC DNA]</scope>
    <source>
        <strain evidence="2 4">NCTC10597</strain>
    </source>
</reference>
<dbReference type="GO" id="GO:0004331">
    <property type="term" value="F:fructose-2,6-bisphosphate 2-phosphatase activity"/>
    <property type="evidence" value="ECO:0007669"/>
    <property type="project" value="TreeGrafter"/>
</dbReference>
<dbReference type="Pfam" id="PF00300">
    <property type="entry name" value="His_Phos_1"/>
    <property type="match status" value="1"/>
</dbReference>
<dbReference type="EMBL" id="SNZG01000077">
    <property type="protein sequence ID" value="TDR31351.1"/>
    <property type="molecule type" value="Genomic_DNA"/>
</dbReference>
<accession>A0A8B4QEB0</accession>
<dbReference type="RefSeq" id="WP_166636168.1">
    <property type="nucleotide sequence ID" value="NZ_BJUE01000106.1"/>
</dbReference>
<name>A0A8B4QEB0_9BACL</name>
<dbReference type="EMBL" id="UGNP01000001">
    <property type="protein sequence ID" value="STX11005.1"/>
    <property type="molecule type" value="Genomic_DNA"/>
</dbReference>